<dbReference type="InterPro" id="IPR023415">
    <property type="entry name" value="LDLR_class-A_CS"/>
</dbReference>
<evidence type="ECO:0000313" key="7">
    <source>
        <dbReference type="RefSeq" id="XP_034238580.1"/>
    </source>
</evidence>
<sequence>MCYFYLLTGGSYYAFTMFRSRSRRFGSKGFVLHFGLCFLAFNVVRGAPVECTEGSFQCKDGACIPAAHHCDGYDHCGDEFDEDPELCRGQQPHFTCKSGNSIAASAHCNGYDNCSDGSDEDPAECEVNTLLVAAGEVVTARVQHNVSRGWIYFTLCDDSSCSSIDVYGTTPHGLKYKTWTTCSRLGAYGCHWSNWHRPPGATPLPTGEHVFLVERRSSELALWPQGRPELVVTVRIKEGYDRLRIRYFRWMKDMPPVQYTGGKLWQPATTADFEADLKGCGGARFFGPLVSGTLARPEYFPWHGALYQKVHGEYKYLCGASLLSASALITAAHCVQSREGNYYVAIGMLTSDWNKDSVGVHKSKVSQVIIHPDYYGLRGKYDADLAILHLEKPAPLGRRIGTLCVSRAEGTSLAAEDIITVAGWGNGSAVLDELHFAELPFLPRRQCLTAISEAAAFAVSYLTNDKFCSVRDRGVILKGDSGGGAVARHLGVWYLVGVVSSGIDSSRIVAFTNTTFGEYASWIDSAVRSAPQPPRPEATEVTTKGASMSSPSTPRPNLTKGSNVSLATTPRPNLTMSSTATPRPNLPKGSDVSLTTTPRPIRAPPSSLAVP</sequence>
<feature type="disulfide bond" evidence="2">
    <location>
        <begin position="51"/>
        <end position="63"/>
    </location>
</feature>
<accession>A0A6P8YN14</accession>
<feature type="domain" description="Peptidase S1" evidence="5">
    <location>
        <begin position="289"/>
        <end position="528"/>
    </location>
</feature>
<dbReference type="InterPro" id="IPR002172">
    <property type="entry name" value="LDrepeatLR_classA_rpt"/>
</dbReference>
<dbReference type="Proteomes" id="UP000515158">
    <property type="component" value="Unplaced"/>
</dbReference>
<comment type="caution">
    <text evidence="2">Lacks conserved residue(s) required for the propagation of feature annotation.</text>
</comment>
<protein>
    <submittedName>
        <fullName evidence="7">Enteropeptidase-like isoform X1</fullName>
    </submittedName>
</protein>
<keyword evidence="6" id="KW-1185">Reference proteome</keyword>
<dbReference type="InterPro" id="IPR009003">
    <property type="entry name" value="Peptidase_S1_PA"/>
</dbReference>
<evidence type="ECO:0000256" key="4">
    <source>
        <dbReference type="SAM" id="SignalP"/>
    </source>
</evidence>
<keyword evidence="4" id="KW-0732">Signal</keyword>
<feature type="compositionally biased region" description="Polar residues" evidence="3">
    <location>
        <begin position="540"/>
        <end position="582"/>
    </location>
</feature>
<feature type="signal peptide" evidence="4">
    <location>
        <begin position="1"/>
        <end position="46"/>
    </location>
</feature>
<evidence type="ECO:0000313" key="6">
    <source>
        <dbReference type="Proteomes" id="UP000515158"/>
    </source>
</evidence>
<feature type="disulfide bond" evidence="2">
    <location>
        <begin position="96"/>
        <end position="114"/>
    </location>
</feature>
<reference evidence="7" key="1">
    <citation type="submission" date="2025-08" db="UniProtKB">
        <authorList>
            <consortium name="RefSeq"/>
        </authorList>
    </citation>
    <scope>IDENTIFICATION</scope>
    <source>
        <tissue evidence="7">Total insect</tissue>
    </source>
</reference>
<dbReference type="KEGG" id="tpal:117643675"/>
<dbReference type="PROSITE" id="PS00134">
    <property type="entry name" value="TRYPSIN_HIS"/>
    <property type="match status" value="1"/>
</dbReference>
<dbReference type="InterPro" id="IPR036055">
    <property type="entry name" value="LDL_receptor-like_sf"/>
</dbReference>
<dbReference type="InParanoid" id="A0A6P8YN14"/>
<proteinExistence type="predicted"/>
<gene>
    <name evidence="7" type="primary">LOC117643675</name>
</gene>
<dbReference type="CDD" id="cd00190">
    <property type="entry name" value="Tryp_SPc"/>
    <property type="match status" value="1"/>
</dbReference>
<dbReference type="SMART" id="SM00020">
    <property type="entry name" value="Tryp_SPc"/>
    <property type="match status" value="1"/>
</dbReference>
<evidence type="ECO:0000256" key="2">
    <source>
        <dbReference type="PROSITE-ProRule" id="PRU00124"/>
    </source>
</evidence>
<dbReference type="CDD" id="cd00112">
    <property type="entry name" value="LDLa"/>
    <property type="match status" value="2"/>
</dbReference>
<keyword evidence="1 2" id="KW-1015">Disulfide bond</keyword>
<dbReference type="PRINTS" id="PR00261">
    <property type="entry name" value="LDLRECEPTOR"/>
</dbReference>
<organism evidence="7">
    <name type="scientific">Thrips palmi</name>
    <name type="common">Melon thrips</name>
    <dbReference type="NCBI Taxonomy" id="161013"/>
    <lineage>
        <taxon>Eukaryota</taxon>
        <taxon>Metazoa</taxon>
        <taxon>Ecdysozoa</taxon>
        <taxon>Arthropoda</taxon>
        <taxon>Hexapoda</taxon>
        <taxon>Insecta</taxon>
        <taxon>Pterygota</taxon>
        <taxon>Neoptera</taxon>
        <taxon>Paraneoptera</taxon>
        <taxon>Thysanoptera</taxon>
        <taxon>Terebrantia</taxon>
        <taxon>Thripoidea</taxon>
        <taxon>Thripidae</taxon>
        <taxon>Thrips</taxon>
    </lineage>
</organism>
<dbReference type="PROSITE" id="PS50068">
    <property type="entry name" value="LDLRA_2"/>
    <property type="match status" value="2"/>
</dbReference>
<feature type="region of interest" description="Disordered" evidence="3">
    <location>
        <begin position="527"/>
        <end position="611"/>
    </location>
</feature>
<dbReference type="GO" id="GO:0004252">
    <property type="term" value="F:serine-type endopeptidase activity"/>
    <property type="evidence" value="ECO:0007669"/>
    <property type="project" value="InterPro"/>
</dbReference>
<dbReference type="Gene3D" id="2.40.10.10">
    <property type="entry name" value="Trypsin-like serine proteases"/>
    <property type="match status" value="1"/>
</dbReference>
<dbReference type="SUPFAM" id="SSF57424">
    <property type="entry name" value="LDL receptor-like module"/>
    <property type="match status" value="2"/>
</dbReference>
<name>A0A6P8YN14_THRPL</name>
<dbReference type="RefSeq" id="XP_034238580.1">
    <property type="nucleotide sequence ID" value="XM_034382689.1"/>
</dbReference>
<dbReference type="PANTHER" id="PTHR24252:SF7">
    <property type="entry name" value="HYALIN"/>
    <property type="match status" value="1"/>
</dbReference>
<dbReference type="SMART" id="SM00192">
    <property type="entry name" value="LDLa"/>
    <property type="match status" value="2"/>
</dbReference>
<dbReference type="GeneID" id="117643675"/>
<dbReference type="GO" id="GO:0006508">
    <property type="term" value="P:proteolysis"/>
    <property type="evidence" value="ECO:0007669"/>
    <property type="project" value="InterPro"/>
</dbReference>
<dbReference type="InterPro" id="IPR018114">
    <property type="entry name" value="TRYPSIN_HIS"/>
</dbReference>
<dbReference type="PANTHER" id="PTHR24252">
    <property type="entry name" value="ACROSIN-RELATED"/>
    <property type="match status" value="1"/>
</dbReference>
<dbReference type="Gene3D" id="4.10.400.10">
    <property type="entry name" value="Low-density Lipoprotein Receptor"/>
    <property type="match status" value="2"/>
</dbReference>
<dbReference type="InterPro" id="IPR001254">
    <property type="entry name" value="Trypsin_dom"/>
</dbReference>
<feature type="chain" id="PRO_5028111191" evidence="4">
    <location>
        <begin position="47"/>
        <end position="611"/>
    </location>
</feature>
<dbReference type="SUPFAM" id="SSF50494">
    <property type="entry name" value="Trypsin-like serine proteases"/>
    <property type="match status" value="1"/>
</dbReference>
<dbReference type="PROSITE" id="PS01209">
    <property type="entry name" value="LDLRA_1"/>
    <property type="match status" value="1"/>
</dbReference>
<evidence type="ECO:0000259" key="5">
    <source>
        <dbReference type="PROSITE" id="PS50240"/>
    </source>
</evidence>
<feature type="disulfide bond" evidence="2">
    <location>
        <begin position="58"/>
        <end position="76"/>
    </location>
</feature>
<dbReference type="OrthoDB" id="2019384at2759"/>
<dbReference type="InterPro" id="IPR043504">
    <property type="entry name" value="Peptidase_S1_PA_chymotrypsin"/>
</dbReference>
<evidence type="ECO:0000256" key="3">
    <source>
        <dbReference type="SAM" id="MobiDB-lite"/>
    </source>
</evidence>
<evidence type="ECO:0000256" key="1">
    <source>
        <dbReference type="ARBA" id="ARBA00023157"/>
    </source>
</evidence>
<dbReference type="Pfam" id="PF00057">
    <property type="entry name" value="Ldl_recept_a"/>
    <property type="match status" value="2"/>
</dbReference>
<dbReference type="AlphaFoldDB" id="A0A6P8YN14"/>
<dbReference type="Pfam" id="PF00089">
    <property type="entry name" value="Trypsin"/>
    <property type="match status" value="1"/>
</dbReference>
<dbReference type="PROSITE" id="PS50240">
    <property type="entry name" value="TRYPSIN_DOM"/>
    <property type="match status" value="1"/>
</dbReference>